<reference evidence="1" key="1">
    <citation type="submission" date="2014-09" db="EMBL/GenBank/DDBJ databases">
        <authorList>
            <person name="Magalhaes I.L.F."/>
            <person name="Oliveira U."/>
            <person name="Santos F.R."/>
            <person name="Vidigal T.H.D.A."/>
            <person name="Brescovit A.D."/>
            <person name="Santos A.J."/>
        </authorList>
    </citation>
    <scope>NUCLEOTIDE SEQUENCE</scope>
    <source>
        <tissue evidence="1">Shoot tissue taken approximately 20 cm above the soil surface</tissue>
    </source>
</reference>
<sequence length="33" mass="4023">MKYFKGHRVILYVFKICCIGENKLRHEKLSPRD</sequence>
<reference evidence="1" key="2">
    <citation type="journal article" date="2015" name="Data Brief">
        <title>Shoot transcriptome of the giant reed, Arundo donax.</title>
        <authorList>
            <person name="Barrero R.A."/>
            <person name="Guerrero F.D."/>
            <person name="Moolhuijzen P."/>
            <person name="Goolsby J.A."/>
            <person name="Tidwell J."/>
            <person name="Bellgard S.E."/>
            <person name="Bellgard M.I."/>
        </authorList>
    </citation>
    <scope>NUCLEOTIDE SEQUENCE</scope>
    <source>
        <tissue evidence="1">Shoot tissue taken approximately 20 cm above the soil surface</tissue>
    </source>
</reference>
<protein>
    <submittedName>
        <fullName evidence="1">Uncharacterized protein</fullName>
    </submittedName>
</protein>
<accession>A0A0A9AP22</accession>
<organism evidence="1">
    <name type="scientific">Arundo donax</name>
    <name type="common">Giant reed</name>
    <name type="synonym">Donax arundinaceus</name>
    <dbReference type="NCBI Taxonomy" id="35708"/>
    <lineage>
        <taxon>Eukaryota</taxon>
        <taxon>Viridiplantae</taxon>
        <taxon>Streptophyta</taxon>
        <taxon>Embryophyta</taxon>
        <taxon>Tracheophyta</taxon>
        <taxon>Spermatophyta</taxon>
        <taxon>Magnoliopsida</taxon>
        <taxon>Liliopsida</taxon>
        <taxon>Poales</taxon>
        <taxon>Poaceae</taxon>
        <taxon>PACMAD clade</taxon>
        <taxon>Arundinoideae</taxon>
        <taxon>Arundineae</taxon>
        <taxon>Arundo</taxon>
    </lineage>
</organism>
<dbReference type="EMBL" id="GBRH01244416">
    <property type="protein sequence ID" value="JAD53479.1"/>
    <property type="molecule type" value="Transcribed_RNA"/>
</dbReference>
<proteinExistence type="predicted"/>
<evidence type="ECO:0000313" key="1">
    <source>
        <dbReference type="EMBL" id="JAD53479.1"/>
    </source>
</evidence>
<dbReference type="AlphaFoldDB" id="A0A0A9AP22"/>
<name>A0A0A9AP22_ARUDO</name>